<dbReference type="PROSITE" id="PS00092">
    <property type="entry name" value="N6_MTASE"/>
    <property type="match status" value="1"/>
</dbReference>
<dbReference type="SUPFAM" id="SSF53335">
    <property type="entry name" value="S-adenosyl-L-methionine-dependent methyltransferases"/>
    <property type="match status" value="1"/>
</dbReference>
<dbReference type="PROSITE" id="PS51143">
    <property type="entry name" value="MT_A70"/>
    <property type="match status" value="1"/>
</dbReference>
<proteinExistence type="inferred from homology"/>
<dbReference type="InterPro" id="IPR002052">
    <property type="entry name" value="DNA_methylase_N6_adenine_CS"/>
</dbReference>
<evidence type="ECO:0000256" key="1">
    <source>
        <dbReference type="PROSITE-ProRule" id="PRU00489"/>
    </source>
</evidence>
<evidence type="ECO:0000313" key="2">
    <source>
        <dbReference type="EMBL" id="KAG9241791.1"/>
    </source>
</evidence>
<dbReference type="Pfam" id="PF05063">
    <property type="entry name" value="MT-A70"/>
    <property type="match status" value="1"/>
</dbReference>
<dbReference type="AlphaFoldDB" id="A0A9P7YXY8"/>
<dbReference type="EMBL" id="MU254155">
    <property type="protein sequence ID" value="KAG9241791.1"/>
    <property type="molecule type" value="Genomic_DNA"/>
</dbReference>
<name>A0A9P7YXY8_9HELO</name>
<dbReference type="GO" id="GO:0008168">
    <property type="term" value="F:methyltransferase activity"/>
    <property type="evidence" value="ECO:0007669"/>
    <property type="project" value="InterPro"/>
</dbReference>
<gene>
    <name evidence="2" type="ORF">BJ878DRAFT_208792</name>
</gene>
<dbReference type="GO" id="GO:0005634">
    <property type="term" value="C:nucleus"/>
    <property type="evidence" value="ECO:0007669"/>
    <property type="project" value="TreeGrafter"/>
</dbReference>
<keyword evidence="3" id="KW-1185">Reference proteome</keyword>
<dbReference type="PANTHER" id="PTHR12829:SF4">
    <property type="entry name" value="N(6)-ADENINE-SPECIFIC METHYLTRANSFERASE METTL4"/>
    <property type="match status" value="1"/>
</dbReference>
<reference evidence="2" key="1">
    <citation type="journal article" date="2021" name="IMA Fungus">
        <title>Genomic characterization of three marine fungi, including Emericellopsis atlantica sp. nov. with signatures of a generalist lifestyle and marine biomass degradation.</title>
        <authorList>
            <person name="Hagestad O.C."/>
            <person name="Hou L."/>
            <person name="Andersen J.H."/>
            <person name="Hansen E.H."/>
            <person name="Altermark B."/>
            <person name="Li C."/>
            <person name="Kuhnert E."/>
            <person name="Cox R.J."/>
            <person name="Crous P.W."/>
            <person name="Spatafora J.W."/>
            <person name="Lail K."/>
            <person name="Amirebrahimi M."/>
            <person name="Lipzen A."/>
            <person name="Pangilinan J."/>
            <person name="Andreopoulos W."/>
            <person name="Hayes R.D."/>
            <person name="Ng V."/>
            <person name="Grigoriev I.V."/>
            <person name="Jackson S.A."/>
            <person name="Sutton T.D.S."/>
            <person name="Dobson A.D.W."/>
            <person name="Rama T."/>
        </authorList>
    </citation>
    <scope>NUCLEOTIDE SEQUENCE</scope>
    <source>
        <strain evidence="2">TRa3180A</strain>
    </source>
</reference>
<dbReference type="PANTHER" id="PTHR12829">
    <property type="entry name" value="N6-ADENOSINE-METHYLTRANSFERASE"/>
    <property type="match status" value="1"/>
</dbReference>
<dbReference type="InterPro" id="IPR029063">
    <property type="entry name" value="SAM-dependent_MTases_sf"/>
</dbReference>
<dbReference type="OrthoDB" id="61116at2759"/>
<dbReference type="GO" id="GO:0003676">
    <property type="term" value="F:nucleic acid binding"/>
    <property type="evidence" value="ECO:0007669"/>
    <property type="project" value="InterPro"/>
</dbReference>
<accession>A0A9P7YXY8</accession>
<evidence type="ECO:0000313" key="3">
    <source>
        <dbReference type="Proteomes" id="UP000887226"/>
    </source>
</evidence>
<protein>
    <submittedName>
        <fullName evidence="2">MT-A70-domain-containing protein</fullName>
    </submittedName>
</protein>
<dbReference type="GO" id="GO:0032259">
    <property type="term" value="P:methylation"/>
    <property type="evidence" value="ECO:0007669"/>
    <property type="project" value="InterPro"/>
</dbReference>
<comment type="similarity">
    <text evidence="1">Belongs to the MT-A70-like family.</text>
</comment>
<sequence>MGILYQNPAKTITVIDIPRSIELAQGHRSPGRLLSCTPLQEPYPSVEPKSAKARAQLPEVPLQELLLQRHLALALEEVERDFTDAKWCLERVISDEQHHSEQEEQEDASKYEILTLQNPTSELILHAINPSGLAVSLPPHSTTIQGEIKHTLHIFTISAPKFDIVVLDPPWPNRSARRKNSYFTSYGKREIHDLLLSLPLPTHLANNAIVAVWVTNKPAFRDMLLEEGGVFDAWGVQLVEEWVWVKVTASGVPICGLDSRWRKPYEILLLARKLPRPVFGGVAEVDRRVVISVPDIHSQKPSLKGLFEDVFGKEEGTYEGLEIFARNLTSGWWSWGNEVLKFQFLDCWAGSMNCRPSTPTAPI</sequence>
<dbReference type="Proteomes" id="UP000887226">
    <property type="component" value="Unassembled WGS sequence"/>
</dbReference>
<comment type="caution">
    <text evidence="2">The sequence shown here is derived from an EMBL/GenBank/DDBJ whole genome shotgun (WGS) entry which is preliminary data.</text>
</comment>
<organism evidence="2 3">
    <name type="scientific">Calycina marina</name>
    <dbReference type="NCBI Taxonomy" id="1763456"/>
    <lineage>
        <taxon>Eukaryota</taxon>
        <taxon>Fungi</taxon>
        <taxon>Dikarya</taxon>
        <taxon>Ascomycota</taxon>
        <taxon>Pezizomycotina</taxon>
        <taxon>Leotiomycetes</taxon>
        <taxon>Helotiales</taxon>
        <taxon>Pezizellaceae</taxon>
        <taxon>Calycina</taxon>
    </lineage>
</organism>
<dbReference type="InterPro" id="IPR007757">
    <property type="entry name" value="MT-A70-like"/>
</dbReference>